<sequence>MHPLLHLLLISSTALAAPTEVQTSVVSTTNPSNVGSSQLKPFNFPSLFDLSPDHYSSDGMLERAQRSALVRKKKLNPRGPVPESAKDKAVSATDSSAGKNNSVNKDDLASNGEVALIPTVPATVSGKTVDITINLPRQHASNNTEVQVTKAVPKVPKKKGSSKSGEKVDDNKVIQYGGRLWDFSKSAKYYATRRQLELWTPVDNYLLGDRNRQLYVSPSLADGTRRLGLPVYASGWEPATLRFAHCPDWYLGPKYPYPSDLKLGVLTLAQTGGWEGTLYLEPVKSHKKHPLPPFVARIGNLTDPSTRSDPDHLVSRFGFKSDFGPKLGYQTGPYFDQYTTDLEYIWSLCKIPGSETDVELYFGEVGDGTTYCSPGFQLRGLFKMDTW</sequence>
<dbReference type="Proteomes" id="UP000298138">
    <property type="component" value="Unassembled WGS sequence"/>
</dbReference>
<evidence type="ECO:0000256" key="1">
    <source>
        <dbReference type="SAM" id="MobiDB-lite"/>
    </source>
</evidence>
<feature type="signal peptide" evidence="2">
    <location>
        <begin position="1"/>
        <end position="16"/>
    </location>
</feature>
<evidence type="ECO:0000313" key="3">
    <source>
        <dbReference type="EMBL" id="TGZ79916.1"/>
    </source>
</evidence>
<feature type="chain" id="PRO_5020547873" evidence="2">
    <location>
        <begin position="17"/>
        <end position="387"/>
    </location>
</feature>
<gene>
    <name evidence="3" type="ORF">EX30DRAFT_396726</name>
</gene>
<feature type="compositionally biased region" description="Polar residues" evidence="1">
    <location>
        <begin position="92"/>
        <end position="103"/>
    </location>
</feature>
<organism evidence="3 4">
    <name type="scientific">Ascodesmis nigricans</name>
    <dbReference type="NCBI Taxonomy" id="341454"/>
    <lineage>
        <taxon>Eukaryota</taxon>
        <taxon>Fungi</taxon>
        <taxon>Dikarya</taxon>
        <taxon>Ascomycota</taxon>
        <taxon>Pezizomycotina</taxon>
        <taxon>Pezizomycetes</taxon>
        <taxon>Pezizales</taxon>
        <taxon>Ascodesmidaceae</taxon>
        <taxon>Ascodesmis</taxon>
    </lineage>
</organism>
<evidence type="ECO:0000256" key="2">
    <source>
        <dbReference type="SAM" id="SignalP"/>
    </source>
</evidence>
<dbReference type="EMBL" id="ML220128">
    <property type="protein sequence ID" value="TGZ79916.1"/>
    <property type="molecule type" value="Genomic_DNA"/>
</dbReference>
<protein>
    <submittedName>
        <fullName evidence="3">Uncharacterized protein</fullName>
    </submittedName>
</protein>
<accession>A0A4S2MTW1</accession>
<proteinExistence type="predicted"/>
<name>A0A4S2MTW1_9PEZI</name>
<reference evidence="3 4" key="1">
    <citation type="submission" date="2019-04" db="EMBL/GenBank/DDBJ databases">
        <title>Comparative genomics and transcriptomics to analyze fruiting body development in filamentous ascomycetes.</title>
        <authorList>
            <consortium name="DOE Joint Genome Institute"/>
            <person name="Lutkenhaus R."/>
            <person name="Traeger S."/>
            <person name="Breuer J."/>
            <person name="Kuo A."/>
            <person name="Lipzen A."/>
            <person name="Pangilinan J."/>
            <person name="Dilworth D."/>
            <person name="Sandor L."/>
            <person name="Poggeler S."/>
            <person name="Barry K."/>
            <person name="Grigoriev I.V."/>
            <person name="Nowrousian M."/>
        </authorList>
    </citation>
    <scope>NUCLEOTIDE SEQUENCE [LARGE SCALE GENOMIC DNA]</scope>
    <source>
        <strain evidence="3 4">CBS 389.68</strain>
    </source>
</reference>
<dbReference type="InParanoid" id="A0A4S2MTW1"/>
<feature type="region of interest" description="Disordered" evidence="1">
    <location>
        <begin position="144"/>
        <end position="167"/>
    </location>
</feature>
<keyword evidence="2" id="KW-0732">Signal</keyword>
<feature type="region of interest" description="Disordered" evidence="1">
    <location>
        <begin position="70"/>
        <end position="107"/>
    </location>
</feature>
<evidence type="ECO:0000313" key="4">
    <source>
        <dbReference type="Proteomes" id="UP000298138"/>
    </source>
</evidence>
<keyword evidence="4" id="KW-1185">Reference proteome</keyword>
<dbReference type="AlphaFoldDB" id="A0A4S2MTW1"/>